<evidence type="ECO:0000256" key="7">
    <source>
        <dbReference type="ARBA" id="ARBA00022777"/>
    </source>
</evidence>
<dbReference type="InterPro" id="IPR008271">
    <property type="entry name" value="Ser/Thr_kinase_AS"/>
</dbReference>
<accession>A0A2R6QMJ8</accession>
<dbReference type="OrthoDB" id="4062651at2759"/>
<dbReference type="PANTHER" id="PTHR27002:SF1055">
    <property type="entry name" value="RECEPTOR-LIKE SERINE_THREONINE-PROTEIN KINASE"/>
    <property type="match status" value="1"/>
</dbReference>
<dbReference type="Pfam" id="PF07714">
    <property type="entry name" value="PK_Tyr_Ser-Thr"/>
    <property type="match status" value="1"/>
</dbReference>
<evidence type="ECO:0000256" key="10">
    <source>
        <dbReference type="ARBA" id="ARBA00023180"/>
    </source>
</evidence>
<dbReference type="Gene3D" id="1.10.510.10">
    <property type="entry name" value="Transferase(Phosphotransferase) domain 1"/>
    <property type="match status" value="1"/>
</dbReference>
<evidence type="ECO:0000256" key="13">
    <source>
        <dbReference type="PIRNR" id="PIRNR000641"/>
    </source>
</evidence>
<keyword evidence="7 13" id="KW-0418">Kinase</keyword>
<feature type="domain" description="Apple" evidence="17">
    <location>
        <begin position="309"/>
        <end position="388"/>
    </location>
</feature>
<protein>
    <recommendedName>
        <fullName evidence="13">Receptor-like serine/threonine-protein kinase</fullName>
        <ecNumber evidence="13">2.7.11.1</ecNumber>
    </recommendedName>
</protein>
<evidence type="ECO:0000256" key="3">
    <source>
        <dbReference type="ARBA" id="ARBA00022527"/>
    </source>
</evidence>
<evidence type="ECO:0000256" key="14">
    <source>
        <dbReference type="SAM" id="Phobius"/>
    </source>
</evidence>
<dbReference type="Proteomes" id="UP000241394">
    <property type="component" value="Chromosome LG14"/>
</dbReference>
<dbReference type="EC" id="2.7.11.1" evidence="13"/>
<dbReference type="FunFam" id="3.30.200.20:FF:000195">
    <property type="entry name" value="G-type lectin S-receptor-like serine/threonine-protein kinase"/>
    <property type="match status" value="1"/>
</dbReference>
<evidence type="ECO:0000259" key="15">
    <source>
        <dbReference type="PROSITE" id="PS50011"/>
    </source>
</evidence>
<dbReference type="SUPFAM" id="SSF56112">
    <property type="entry name" value="Protein kinase-like (PK-like)"/>
    <property type="match status" value="1"/>
</dbReference>
<evidence type="ECO:0000256" key="8">
    <source>
        <dbReference type="ARBA" id="ARBA00022840"/>
    </source>
</evidence>
<dbReference type="PIRSF" id="PIRSF000641">
    <property type="entry name" value="SRK"/>
    <property type="match status" value="1"/>
</dbReference>
<dbReference type="PROSITE" id="PS50011">
    <property type="entry name" value="PROTEIN_KINASE_DOM"/>
    <property type="match status" value="1"/>
</dbReference>
<proteinExistence type="inferred from homology"/>
<dbReference type="GO" id="GO:0005524">
    <property type="term" value="F:ATP binding"/>
    <property type="evidence" value="ECO:0007669"/>
    <property type="project" value="UniProtKB-KW"/>
</dbReference>
<evidence type="ECO:0000259" key="17">
    <source>
        <dbReference type="PROSITE" id="PS50948"/>
    </source>
</evidence>
<dbReference type="InterPro" id="IPR036426">
    <property type="entry name" value="Bulb-type_lectin_dom_sf"/>
</dbReference>
<comment type="similarity">
    <text evidence="13">Belongs to the protein kinase superfamily. Ser/Thr protein kinase family.</text>
</comment>
<dbReference type="FunFam" id="1.10.510.10:FF:000060">
    <property type="entry name" value="G-type lectin S-receptor-like serine/threonine-protein kinase"/>
    <property type="match status" value="1"/>
</dbReference>
<dbReference type="Pfam" id="PF01453">
    <property type="entry name" value="B_lectin"/>
    <property type="match status" value="1"/>
</dbReference>
<keyword evidence="10" id="KW-0325">Glycoprotein</keyword>
<keyword evidence="19" id="KW-1185">Reference proteome</keyword>
<keyword evidence="4 13" id="KW-0808">Transferase</keyword>
<dbReference type="InParanoid" id="A0A2R6QMJ8"/>
<name>A0A2R6QMJ8_ACTCC</name>
<dbReference type="PROSITE" id="PS00108">
    <property type="entry name" value="PROTEIN_KINASE_ST"/>
    <property type="match status" value="1"/>
</dbReference>
<dbReference type="InterPro" id="IPR003609">
    <property type="entry name" value="Pan_app"/>
</dbReference>
<dbReference type="InterPro" id="IPR011009">
    <property type="entry name" value="Kinase-like_dom_sf"/>
</dbReference>
<evidence type="ECO:0000256" key="2">
    <source>
        <dbReference type="ARBA" id="ARBA00022475"/>
    </source>
</evidence>
<evidence type="ECO:0000256" key="1">
    <source>
        <dbReference type="ARBA" id="ARBA00004251"/>
    </source>
</evidence>
<dbReference type="InterPro" id="IPR001245">
    <property type="entry name" value="Ser-Thr/Tyr_kinase_cat_dom"/>
</dbReference>
<dbReference type="SMART" id="SM00108">
    <property type="entry name" value="B_lectin"/>
    <property type="match status" value="1"/>
</dbReference>
<dbReference type="EMBL" id="NKQK01000014">
    <property type="protein sequence ID" value="PSS11142.1"/>
    <property type="molecule type" value="Genomic_DNA"/>
</dbReference>
<organism evidence="18 19">
    <name type="scientific">Actinidia chinensis var. chinensis</name>
    <name type="common">Chinese soft-hair kiwi</name>
    <dbReference type="NCBI Taxonomy" id="1590841"/>
    <lineage>
        <taxon>Eukaryota</taxon>
        <taxon>Viridiplantae</taxon>
        <taxon>Streptophyta</taxon>
        <taxon>Embryophyta</taxon>
        <taxon>Tracheophyta</taxon>
        <taxon>Spermatophyta</taxon>
        <taxon>Magnoliopsida</taxon>
        <taxon>eudicotyledons</taxon>
        <taxon>Gunneridae</taxon>
        <taxon>Pentapetalae</taxon>
        <taxon>asterids</taxon>
        <taxon>Ericales</taxon>
        <taxon>Actinidiaceae</taxon>
        <taxon>Actinidia</taxon>
    </lineage>
</organism>
<keyword evidence="2" id="KW-1003">Cell membrane</keyword>
<comment type="catalytic activity">
    <reaction evidence="11 13">
        <text>L-threonyl-[protein] + ATP = O-phospho-L-threonyl-[protein] + ADP + H(+)</text>
        <dbReference type="Rhea" id="RHEA:46608"/>
        <dbReference type="Rhea" id="RHEA-COMP:11060"/>
        <dbReference type="Rhea" id="RHEA-COMP:11605"/>
        <dbReference type="ChEBI" id="CHEBI:15378"/>
        <dbReference type="ChEBI" id="CHEBI:30013"/>
        <dbReference type="ChEBI" id="CHEBI:30616"/>
        <dbReference type="ChEBI" id="CHEBI:61977"/>
        <dbReference type="ChEBI" id="CHEBI:456216"/>
        <dbReference type="EC" id="2.7.11.1"/>
    </reaction>
</comment>
<evidence type="ECO:0000256" key="4">
    <source>
        <dbReference type="ARBA" id="ARBA00022679"/>
    </source>
</evidence>
<keyword evidence="6 13" id="KW-0547">Nucleotide-binding</keyword>
<evidence type="ECO:0000256" key="9">
    <source>
        <dbReference type="ARBA" id="ARBA00023157"/>
    </source>
</evidence>
<keyword evidence="8 13" id="KW-0067">ATP-binding</keyword>
<feature type="domain" description="Protein kinase" evidence="15">
    <location>
        <begin position="495"/>
        <end position="771"/>
    </location>
</feature>
<keyword evidence="18" id="KW-0675">Receptor</keyword>
<dbReference type="PROSITE" id="PS50927">
    <property type="entry name" value="BULB_LECTIN"/>
    <property type="match status" value="1"/>
</dbReference>
<evidence type="ECO:0000313" key="18">
    <source>
        <dbReference type="EMBL" id="PSS11142.1"/>
    </source>
</evidence>
<reference evidence="18 19" key="1">
    <citation type="submission" date="2017-07" db="EMBL/GenBank/DDBJ databases">
        <title>An improved, manually edited Actinidia chinensis var. chinensis (kiwifruit) genome highlights the challenges associated with draft genomes and gene prediction in plants.</title>
        <authorList>
            <person name="Pilkington S."/>
            <person name="Crowhurst R."/>
            <person name="Hilario E."/>
            <person name="Nardozza S."/>
            <person name="Fraser L."/>
            <person name="Peng Y."/>
            <person name="Gunaseelan K."/>
            <person name="Simpson R."/>
            <person name="Tahir J."/>
            <person name="Deroles S."/>
            <person name="Templeton K."/>
            <person name="Luo Z."/>
            <person name="Davy M."/>
            <person name="Cheng C."/>
            <person name="Mcneilage M."/>
            <person name="Scaglione D."/>
            <person name="Liu Y."/>
            <person name="Zhang Q."/>
            <person name="Datson P."/>
            <person name="De Silva N."/>
            <person name="Gardiner S."/>
            <person name="Bassett H."/>
            <person name="Chagne D."/>
            <person name="Mccallum J."/>
            <person name="Dzierzon H."/>
            <person name="Deng C."/>
            <person name="Wang Y.-Y."/>
            <person name="Barron N."/>
            <person name="Manako K."/>
            <person name="Bowen J."/>
            <person name="Foster T."/>
            <person name="Erridge Z."/>
            <person name="Tiffin H."/>
            <person name="Waite C."/>
            <person name="Davies K."/>
            <person name="Grierson E."/>
            <person name="Laing W."/>
            <person name="Kirk R."/>
            <person name="Chen X."/>
            <person name="Wood M."/>
            <person name="Montefiori M."/>
            <person name="Brummell D."/>
            <person name="Schwinn K."/>
            <person name="Catanach A."/>
            <person name="Fullerton C."/>
            <person name="Li D."/>
            <person name="Meiyalaghan S."/>
            <person name="Nieuwenhuizen N."/>
            <person name="Read N."/>
            <person name="Prakash R."/>
            <person name="Hunter D."/>
            <person name="Zhang H."/>
            <person name="Mckenzie M."/>
            <person name="Knabel M."/>
            <person name="Harris A."/>
            <person name="Allan A."/>
            <person name="Chen A."/>
            <person name="Janssen B."/>
            <person name="Plunkett B."/>
            <person name="Dwamena C."/>
            <person name="Voogd C."/>
            <person name="Leif D."/>
            <person name="Lafferty D."/>
            <person name="Souleyre E."/>
            <person name="Varkonyi-Gasic E."/>
            <person name="Gambi F."/>
            <person name="Hanley J."/>
            <person name="Yao J.-L."/>
            <person name="Cheung J."/>
            <person name="David K."/>
            <person name="Warren B."/>
            <person name="Marsh K."/>
            <person name="Snowden K."/>
            <person name="Lin-Wang K."/>
            <person name="Brian L."/>
            <person name="Martinez-Sanchez M."/>
            <person name="Wang M."/>
            <person name="Ileperuma N."/>
            <person name="Macnee N."/>
            <person name="Campin R."/>
            <person name="Mcatee P."/>
            <person name="Drummond R."/>
            <person name="Espley R."/>
            <person name="Ireland H."/>
            <person name="Wu R."/>
            <person name="Atkinson R."/>
            <person name="Karunairetnam S."/>
            <person name="Bulley S."/>
            <person name="Chunkath S."/>
            <person name="Hanley Z."/>
            <person name="Storey R."/>
            <person name="Thrimawithana A."/>
            <person name="Thomson S."/>
            <person name="David C."/>
            <person name="Testolin R."/>
        </authorList>
    </citation>
    <scope>NUCLEOTIDE SEQUENCE [LARGE SCALE GENOMIC DNA]</scope>
    <source>
        <strain evidence="19">cv. Red5</strain>
        <tissue evidence="18">Young leaf</tissue>
    </source>
</reference>
<dbReference type="SUPFAM" id="SSF51110">
    <property type="entry name" value="alpha-D-mannose-specific plant lectins"/>
    <property type="match status" value="1"/>
</dbReference>
<evidence type="ECO:0000256" key="6">
    <source>
        <dbReference type="ARBA" id="ARBA00022741"/>
    </source>
</evidence>
<sequence>MAKNGAVTEGSSSSILVFIISFTFFTWLSQALETISPRGVLRNNETLVSAGGVFELGFFGDPFSGYRFLGIWFKIDTNKKAVWVANRENPLVDTTCFLQISDDGNLVLMDRRQIPVIVNSGGLATVGSTSATLLDSGNLVLRGGGNLTWQSFDYPSDTYLPGMKLGWFGLTTDQPRIQVLSSWVGPLSPLRGAFTLGVSYNAPNMSVYRGDSAHVDIGFWDGNQVKFIFKNSFTSLNFSYVSNEHESYFTFNTIGNYTMSWLVLDSTGQIDEYTLYNQSISSVSHSLCEDPAEVLNATALCSNSTSSACKEGDAFSVVNGFLPSSAIVKGLTGLGFRDCEFVCQSNCSCTAFACPENGKTGCQLYYGNKHDLSNIIAKGGGLVYVRGNVSIPTRNGNGSKRNMLWWILAGSAVLIVLILVSIRCFLQRRKRIPTAQVRSQDDEACGNVEVTMLQMGNNATSMNEEAAAKLELSGDKNQELPMFSFSTIETATNYFAIANMIGEGGFGPVYKGNLPQGEEIAVKRLSKKSGQGLMEFKNEITLISKLQHRNLVRLLGCCIQGEENILVYEYMPNRSLDSFLFDSTKRALLDWKKRVKIIEGIAQGILYLHKYSRLKIIHRDLKTSNILLDNDMTPKISDFGMARIFGENENRAKTNKVVGTFGYMSPEYAMDGLFSEKSDVFSFGIIVLEILSGKKNIAFFELDQSQNLLGHAWNLWKEGRSMELMDSKLPNSCSSSEVLRYVQLCLLCVQGRAADRPTMSDVILMLSNETVALPRPKEPAMLSYISTTDGDSSKSKQLGQSSQTTLSIISVVSGR</sequence>
<evidence type="ECO:0000256" key="5">
    <source>
        <dbReference type="ARBA" id="ARBA00022729"/>
    </source>
</evidence>
<dbReference type="GO" id="GO:0106310">
    <property type="term" value="F:protein serine kinase activity"/>
    <property type="evidence" value="ECO:0007669"/>
    <property type="project" value="RHEA"/>
</dbReference>
<keyword evidence="14" id="KW-0472">Membrane</keyword>
<dbReference type="PANTHER" id="PTHR27002">
    <property type="entry name" value="RECEPTOR-LIKE SERINE/THREONINE-PROTEIN KINASE SD1-8"/>
    <property type="match status" value="1"/>
</dbReference>
<dbReference type="Gene3D" id="2.90.10.10">
    <property type="entry name" value="Bulb-type lectin domain"/>
    <property type="match status" value="1"/>
</dbReference>
<keyword evidence="14" id="KW-1133">Transmembrane helix</keyword>
<keyword evidence="9" id="KW-1015">Disulfide bond</keyword>
<dbReference type="AlphaFoldDB" id="A0A2R6QMJ8"/>
<dbReference type="Gramene" id="PSS11142">
    <property type="protein sequence ID" value="PSS11142"/>
    <property type="gene ID" value="CEY00_Acc15416"/>
</dbReference>
<dbReference type="Gene3D" id="3.30.200.20">
    <property type="entry name" value="Phosphorylase Kinase, domain 1"/>
    <property type="match status" value="1"/>
</dbReference>
<dbReference type="GO" id="GO:0004674">
    <property type="term" value="F:protein serine/threonine kinase activity"/>
    <property type="evidence" value="ECO:0007669"/>
    <property type="project" value="UniProtKB-KW"/>
</dbReference>
<dbReference type="InterPro" id="IPR001480">
    <property type="entry name" value="Bulb-type_lectin_dom"/>
</dbReference>
<dbReference type="CDD" id="cd14066">
    <property type="entry name" value="STKc_IRAK"/>
    <property type="match status" value="1"/>
</dbReference>
<dbReference type="SMART" id="SM00220">
    <property type="entry name" value="S_TKc"/>
    <property type="match status" value="1"/>
</dbReference>
<reference evidence="19" key="2">
    <citation type="journal article" date="2018" name="BMC Genomics">
        <title>A manually annotated Actinidia chinensis var. chinensis (kiwifruit) genome highlights the challenges associated with draft genomes and gene prediction in plants.</title>
        <authorList>
            <person name="Pilkington S.M."/>
            <person name="Crowhurst R."/>
            <person name="Hilario E."/>
            <person name="Nardozza S."/>
            <person name="Fraser L."/>
            <person name="Peng Y."/>
            <person name="Gunaseelan K."/>
            <person name="Simpson R."/>
            <person name="Tahir J."/>
            <person name="Deroles S.C."/>
            <person name="Templeton K."/>
            <person name="Luo Z."/>
            <person name="Davy M."/>
            <person name="Cheng C."/>
            <person name="McNeilage M."/>
            <person name="Scaglione D."/>
            <person name="Liu Y."/>
            <person name="Zhang Q."/>
            <person name="Datson P."/>
            <person name="De Silva N."/>
            <person name="Gardiner S.E."/>
            <person name="Bassett H."/>
            <person name="Chagne D."/>
            <person name="McCallum J."/>
            <person name="Dzierzon H."/>
            <person name="Deng C."/>
            <person name="Wang Y.Y."/>
            <person name="Barron L."/>
            <person name="Manako K."/>
            <person name="Bowen J."/>
            <person name="Foster T.M."/>
            <person name="Erridge Z.A."/>
            <person name="Tiffin H."/>
            <person name="Waite C.N."/>
            <person name="Davies K.M."/>
            <person name="Grierson E.P."/>
            <person name="Laing W.A."/>
            <person name="Kirk R."/>
            <person name="Chen X."/>
            <person name="Wood M."/>
            <person name="Montefiori M."/>
            <person name="Brummell D.A."/>
            <person name="Schwinn K.E."/>
            <person name="Catanach A."/>
            <person name="Fullerton C."/>
            <person name="Li D."/>
            <person name="Meiyalaghan S."/>
            <person name="Nieuwenhuizen N."/>
            <person name="Read N."/>
            <person name="Prakash R."/>
            <person name="Hunter D."/>
            <person name="Zhang H."/>
            <person name="McKenzie M."/>
            <person name="Knabel M."/>
            <person name="Harris A."/>
            <person name="Allan A.C."/>
            <person name="Gleave A."/>
            <person name="Chen A."/>
            <person name="Janssen B.J."/>
            <person name="Plunkett B."/>
            <person name="Ampomah-Dwamena C."/>
            <person name="Voogd C."/>
            <person name="Leif D."/>
            <person name="Lafferty D."/>
            <person name="Souleyre E.J.F."/>
            <person name="Varkonyi-Gasic E."/>
            <person name="Gambi F."/>
            <person name="Hanley J."/>
            <person name="Yao J.L."/>
            <person name="Cheung J."/>
            <person name="David K.M."/>
            <person name="Warren B."/>
            <person name="Marsh K."/>
            <person name="Snowden K.C."/>
            <person name="Lin-Wang K."/>
            <person name="Brian L."/>
            <person name="Martinez-Sanchez M."/>
            <person name="Wang M."/>
            <person name="Ileperuma N."/>
            <person name="Macnee N."/>
            <person name="Campin R."/>
            <person name="McAtee P."/>
            <person name="Drummond R.S.M."/>
            <person name="Espley R.V."/>
            <person name="Ireland H.S."/>
            <person name="Wu R."/>
            <person name="Atkinson R.G."/>
            <person name="Karunairetnam S."/>
            <person name="Bulley S."/>
            <person name="Chunkath S."/>
            <person name="Hanley Z."/>
            <person name="Storey R."/>
            <person name="Thrimawithana A.H."/>
            <person name="Thomson S."/>
            <person name="David C."/>
            <person name="Testolin R."/>
            <person name="Huang H."/>
            <person name="Hellens R.P."/>
            <person name="Schaffer R.J."/>
        </authorList>
    </citation>
    <scope>NUCLEOTIDE SEQUENCE [LARGE SCALE GENOMIC DNA]</scope>
    <source>
        <strain evidence="19">cv. Red5</strain>
    </source>
</reference>
<feature type="domain" description="Bulb-type lectin" evidence="16">
    <location>
        <begin position="32"/>
        <end position="154"/>
    </location>
</feature>
<comment type="caution">
    <text evidence="18">The sequence shown here is derived from an EMBL/GenBank/DDBJ whole genome shotgun (WGS) entry which is preliminary data.</text>
</comment>
<evidence type="ECO:0000313" key="19">
    <source>
        <dbReference type="Proteomes" id="UP000241394"/>
    </source>
</evidence>
<keyword evidence="5" id="KW-0732">Signal</keyword>
<feature type="transmembrane region" description="Helical" evidence="14">
    <location>
        <begin position="403"/>
        <end position="426"/>
    </location>
</feature>
<comment type="subcellular location">
    <subcellularLocation>
        <location evidence="1">Cell membrane</location>
        <topology evidence="1">Single-pass type I membrane protein</topology>
    </subcellularLocation>
</comment>
<evidence type="ECO:0000259" key="16">
    <source>
        <dbReference type="PROSITE" id="PS50927"/>
    </source>
</evidence>
<dbReference type="Pfam" id="PF08276">
    <property type="entry name" value="PAN_2"/>
    <property type="match status" value="1"/>
</dbReference>
<evidence type="ECO:0000256" key="11">
    <source>
        <dbReference type="ARBA" id="ARBA00047899"/>
    </source>
</evidence>
<dbReference type="OMA" id="SICENTT"/>
<dbReference type="PROSITE" id="PS50948">
    <property type="entry name" value="PAN"/>
    <property type="match status" value="1"/>
</dbReference>
<keyword evidence="3 13" id="KW-0723">Serine/threonine-protein kinase</keyword>
<evidence type="ECO:0000256" key="12">
    <source>
        <dbReference type="ARBA" id="ARBA00048679"/>
    </source>
</evidence>
<keyword evidence="14" id="KW-0812">Transmembrane</keyword>
<gene>
    <name evidence="18" type="ORF">CEY00_Acc15416</name>
</gene>
<dbReference type="InterPro" id="IPR024171">
    <property type="entry name" value="SRK-like_kinase"/>
</dbReference>
<dbReference type="CDD" id="cd00028">
    <property type="entry name" value="B_lectin"/>
    <property type="match status" value="1"/>
</dbReference>
<comment type="catalytic activity">
    <reaction evidence="12 13">
        <text>L-seryl-[protein] + ATP = O-phospho-L-seryl-[protein] + ADP + H(+)</text>
        <dbReference type="Rhea" id="RHEA:17989"/>
        <dbReference type="Rhea" id="RHEA-COMP:9863"/>
        <dbReference type="Rhea" id="RHEA-COMP:11604"/>
        <dbReference type="ChEBI" id="CHEBI:15378"/>
        <dbReference type="ChEBI" id="CHEBI:29999"/>
        <dbReference type="ChEBI" id="CHEBI:30616"/>
        <dbReference type="ChEBI" id="CHEBI:83421"/>
        <dbReference type="ChEBI" id="CHEBI:456216"/>
        <dbReference type="EC" id="2.7.11.1"/>
    </reaction>
</comment>
<dbReference type="InterPro" id="IPR000719">
    <property type="entry name" value="Prot_kinase_dom"/>
</dbReference>
<dbReference type="GO" id="GO:0005886">
    <property type="term" value="C:plasma membrane"/>
    <property type="evidence" value="ECO:0007669"/>
    <property type="project" value="UniProtKB-SubCell"/>
</dbReference>